<reference evidence="2 3" key="1">
    <citation type="submission" date="2023-10" db="EMBL/GenBank/DDBJ databases">
        <title>Genome-Wide Identification Analysis in wild type Solanum Pinnatisectum Reveals Some Genes Defensing Phytophthora Infestans.</title>
        <authorList>
            <person name="Sun C."/>
        </authorList>
    </citation>
    <scope>NUCLEOTIDE SEQUENCE [LARGE SCALE GENOMIC DNA]</scope>
    <source>
        <strain evidence="2">LQN</strain>
        <tissue evidence="2">Leaf</tissue>
    </source>
</reference>
<dbReference type="Proteomes" id="UP001311915">
    <property type="component" value="Unassembled WGS sequence"/>
</dbReference>
<sequence length="173" mass="19752">MSPICGLITYLVQGHLTPMLQLGSILHSQGFSVIVAHIEYNSPNYSNHPEFIFHSMDDGLKGIDMSFLSVKSIYRMNESCKAPLRNYLVRMMEQEQEEDVQGDQLTCIIYDNIMFFVGDVATQLRLPSIVLHTFSAACMNFMVTIFQQPEKYFPFEVSTRSNRAKRLLESIGP</sequence>
<accession>A0AAV9LJN6</accession>
<evidence type="ECO:0000313" key="2">
    <source>
        <dbReference type="EMBL" id="KAK4724939.1"/>
    </source>
</evidence>
<proteinExistence type="inferred from homology"/>
<protein>
    <submittedName>
        <fullName evidence="2">Uncharacterized protein</fullName>
    </submittedName>
</protein>
<name>A0AAV9LJN6_9SOLN</name>
<dbReference type="AlphaFoldDB" id="A0AAV9LJN6"/>
<dbReference type="PANTHER" id="PTHR11926:SF1374">
    <property type="entry name" value="UDP-GLYCOSYLTRANSFERASE 76F1-RELATED"/>
    <property type="match status" value="1"/>
</dbReference>
<comment type="similarity">
    <text evidence="1">Belongs to the UDP-glycosyltransferase family.</text>
</comment>
<dbReference type="GO" id="GO:0080044">
    <property type="term" value="F:quercetin 7-O-glucosyltransferase activity"/>
    <property type="evidence" value="ECO:0007669"/>
    <property type="project" value="TreeGrafter"/>
</dbReference>
<dbReference type="PANTHER" id="PTHR11926">
    <property type="entry name" value="GLUCOSYL/GLUCURONOSYL TRANSFERASES"/>
    <property type="match status" value="1"/>
</dbReference>
<comment type="caution">
    <text evidence="2">The sequence shown here is derived from an EMBL/GenBank/DDBJ whole genome shotgun (WGS) entry which is preliminary data.</text>
</comment>
<keyword evidence="3" id="KW-1185">Reference proteome</keyword>
<gene>
    <name evidence="2" type="ORF">R3W88_027718</name>
</gene>
<evidence type="ECO:0000313" key="3">
    <source>
        <dbReference type="Proteomes" id="UP001311915"/>
    </source>
</evidence>
<dbReference type="GO" id="GO:0080043">
    <property type="term" value="F:quercetin 3-O-glucosyltransferase activity"/>
    <property type="evidence" value="ECO:0007669"/>
    <property type="project" value="TreeGrafter"/>
</dbReference>
<dbReference type="Gene3D" id="3.40.50.2000">
    <property type="entry name" value="Glycogen Phosphorylase B"/>
    <property type="match status" value="1"/>
</dbReference>
<organism evidence="2 3">
    <name type="scientific">Solanum pinnatisectum</name>
    <name type="common">tansyleaf nightshade</name>
    <dbReference type="NCBI Taxonomy" id="50273"/>
    <lineage>
        <taxon>Eukaryota</taxon>
        <taxon>Viridiplantae</taxon>
        <taxon>Streptophyta</taxon>
        <taxon>Embryophyta</taxon>
        <taxon>Tracheophyta</taxon>
        <taxon>Spermatophyta</taxon>
        <taxon>Magnoliopsida</taxon>
        <taxon>eudicotyledons</taxon>
        <taxon>Gunneridae</taxon>
        <taxon>Pentapetalae</taxon>
        <taxon>asterids</taxon>
        <taxon>lamiids</taxon>
        <taxon>Solanales</taxon>
        <taxon>Solanaceae</taxon>
        <taxon>Solanoideae</taxon>
        <taxon>Solaneae</taxon>
        <taxon>Solanum</taxon>
    </lineage>
</organism>
<evidence type="ECO:0000256" key="1">
    <source>
        <dbReference type="ARBA" id="ARBA00009995"/>
    </source>
</evidence>
<dbReference type="EMBL" id="JAWPEI010000006">
    <property type="protein sequence ID" value="KAK4724939.1"/>
    <property type="molecule type" value="Genomic_DNA"/>
</dbReference>
<dbReference type="SUPFAM" id="SSF53756">
    <property type="entry name" value="UDP-Glycosyltransferase/glycogen phosphorylase"/>
    <property type="match status" value="1"/>
</dbReference>